<dbReference type="InterPro" id="IPR000700">
    <property type="entry name" value="PAS-assoc_C"/>
</dbReference>
<keyword evidence="4" id="KW-0808">Transferase</keyword>
<evidence type="ECO:0000256" key="7">
    <source>
        <dbReference type="ARBA" id="ARBA00022840"/>
    </source>
</evidence>
<evidence type="ECO:0000256" key="4">
    <source>
        <dbReference type="ARBA" id="ARBA00022679"/>
    </source>
</evidence>
<dbReference type="SUPFAM" id="SSF55874">
    <property type="entry name" value="ATPase domain of HSP90 chaperone/DNA topoisomerase II/histidine kinase"/>
    <property type="match status" value="1"/>
</dbReference>
<sequence>MIAANQASALMYGYESPEQLKGFDTRLLIAERDRERAAGIQTTILEGQKAPIRHYTEVRRDGSEFEAEIVSKTLYGPQQEVLGYIGITRDISSTRETEKALAESKIQFRLALENAPIPIMIRTDDGKVDFINAVWKELTGYTEEDIPTVEDWMKRAYGEKHSEMERLANGIYFEQGPKDHGDYPIRTKTGDTLIWDFATASLGKLADGRMAVITMAKDVTDRRHDEEAIKKLLVEKELLLRDVNHRTKNNLNLIYSLLLIQAATKKDPLAVTALEEAASRVQAIQDLYVLLVEGGDHVALHSGDYFPRLIDGIMEVAHHIPITVEKKIEDFVIGMRELPPLGLIVNELLTNAMKHAFTGRSEGKVTIDISKREDQATIVIRDDGVGIPESINLEKTTGFGFMMIKCLVQQIDGSISIERGAGTTFRIDFKLKE</sequence>
<feature type="domain" description="PAC" evidence="11">
    <location>
        <begin position="48"/>
        <end position="103"/>
    </location>
</feature>
<keyword evidence="6" id="KW-0418">Kinase</keyword>
<dbReference type="Pfam" id="PF07568">
    <property type="entry name" value="HisKA_2"/>
    <property type="match status" value="1"/>
</dbReference>
<keyword evidence="5" id="KW-0547">Nucleotide-binding</keyword>
<evidence type="ECO:0000259" key="10">
    <source>
        <dbReference type="PROSITE" id="PS50112"/>
    </source>
</evidence>
<accession>A0A7C3QWH6</accession>
<dbReference type="InterPro" id="IPR035965">
    <property type="entry name" value="PAS-like_dom_sf"/>
</dbReference>
<evidence type="ECO:0000256" key="1">
    <source>
        <dbReference type="ARBA" id="ARBA00000085"/>
    </source>
</evidence>
<keyword evidence="7" id="KW-0067">ATP-binding</keyword>
<evidence type="ECO:0000313" key="12">
    <source>
        <dbReference type="EMBL" id="HFT93368.1"/>
    </source>
</evidence>
<dbReference type="EC" id="2.7.13.3" evidence="2"/>
<dbReference type="Pfam" id="PF13426">
    <property type="entry name" value="PAS_9"/>
    <property type="match status" value="1"/>
</dbReference>
<evidence type="ECO:0000259" key="11">
    <source>
        <dbReference type="PROSITE" id="PS50113"/>
    </source>
</evidence>
<name>A0A7C3QWH6_9BACT</name>
<keyword evidence="3" id="KW-0597">Phosphoprotein</keyword>
<comment type="caution">
    <text evidence="12">The sequence shown here is derived from an EMBL/GenBank/DDBJ whole genome shotgun (WGS) entry which is preliminary data.</text>
</comment>
<dbReference type="Pfam" id="PF13188">
    <property type="entry name" value="PAS_8"/>
    <property type="match status" value="1"/>
</dbReference>
<feature type="domain" description="Histidine kinase" evidence="9">
    <location>
        <begin position="242"/>
        <end position="433"/>
    </location>
</feature>
<dbReference type="InterPro" id="IPR005467">
    <property type="entry name" value="His_kinase_dom"/>
</dbReference>
<dbReference type="Gene3D" id="3.30.565.10">
    <property type="entry name" value="Histidine kinase-like ATPase, C-terminal domain"/>
    <property type="match status" value="1"/>
</dbReference>
<dbReference type="PROSITE" id="PS50113">
    <property type="entry name" value="PAC"/>
    <property type="match status" value="1"/>
</dbReference>
<dbReference type="CDD" id="cd00130">
    <property type="entry name" value="PAS"/>
    <property type="match status" value="1"/>
</dbReference>
<evidence type="ECO:0000256" key="3">
    <source>
        <dbReference type="ARBA" id="ARBA00022553"/>
    </source>
</evidence>
<protein>
    <recommendedName>
        <fullName evidence="2">histidine kinase</fullName>
        <ecNumber evidence="2">2.7.13.3</ecNumber>
    </recommendedName>
</protein>
<dbReference type="EMBL" id="DTMM01000102">
    <property type="protein sequence ID" value="HFT93368.1"/>
    <property type="molecule type" value="Genomic_DNA"/>
</dbReference>
<evidence type="ECO:0000256" key="2">
    <source>
        <dbReference type="ARBA" id="ARBA00012438"/>
    </source>
</evidence>
<dbReference type="PANTHER" id="PTHR41523:SF8">
    <property type="entry name" value="ETHYLENE RESPONSE SENSOR PROTEIN"/>
    <property type="match status" value="1"/>
</dbReference>
<comment type="catalytic activity">
    <reaction evidence="1">
        <text>ATP + protein L-histidine = ADP + protein N-phospho-L-histidine.</text>
        <dbReference type="EC" id="2.7.13.3"/>
    </reaction>
</comment>
<dbReference type="GO" id="GO:0004673">
    <property type="term" value="F:protein histidine kinase activity"/>
    <property type="evidence" value="ECO:0007669"/>
    <property type="project" value="UniProtKB-EC"/>
</dbReference>
<dbReference type="PROSITE" id="PS50109">
    <property type="entry name" value="HIS_KIN"/>
    <property type="match status" value="1"/>
</dbReference>
<dbReference type="NCBIfam" id="TIGR00229">
    <property type="entry name" value="sensory_box"/>
    <property type="match status" value="2"/>
</dbReference>
<evidence type="ECO:0000259" key="9">
    <source>
        <dbReference type="PROSITE" id="PS50109"/>
    </source>
</evidence>
<dbReference type="SMART" id="SM00387">
    <property type="entry name" value="HATPase_c"/>
    <property type="match status" value="1"/>
</dbReference>
<feature type="domain" description="PAS" evidence="10">
    <location>
        <begin position="104"/>
        <end position="146"/>
    </location>
</feature>
<proteinExistence type="predicted"/>
<organism evidence="12">
    <name type="scientific">Leptospirillum ferriphilum</name>
    <dbReference type="NCBI Taxonomy" id="178606"/>
    <lineage>
        <taxon>Bacteria</taxon>
        <taxon>Pseudomonadati</taxon>
        <taxon>Nitrospirota</taxon>
        <taxon>Nitrospiria</taxon>
        <taxon>Nitrospirales</taxon>
        <taxon>Nitrospiraceae</taxon>
        <taxon>Leptospirillum</taxon>
    </lineage>
</organism>
<reference evidence="12" key="1">
    <citation type="journal article" date="2020" name="mSystems">
        <title>Genome- and Community-Level Interaction Insights into Carbon Utilization and Element Cycling Functions of Hydrothermarchaeota in Hydrothermal Sediment.</title>
        <authorList>
            <person name="Zhou Z."/>
            <person name="Liu Y."/>
            <person name="Xu W."/>
            <person name="Pan J."/>
            <person name="Luo Z.H."/>
            <person name="Li M."/>
        </authorList>
    </citation>
    <scope>NUCLEOTIDE SEQUENCE [LARGE SCALE GENOMIC DNA]</scope>
    <source>
        <strain evidence="12">SpSt-902</strain>
    </source>
</reference>
<dbReference type="InterPro" id="IPR003594">
    <property type="entry name" value="HATPase_dom"/>
</dbReference>
<dbReference type="PROSITE" id="PS50112">
    <property type="entry name" value="PAS"/>
    <property type="match status" value="1"/>
</dbReference>
<evidence type="ECO:0000256" key="6">
    <source>
        <dbReference type="ARBA" id="ARBA00022777"/>
    </source>
</evidence>
<dbReference type="InterPro" id="IPR000014">
    <property type="entry name" value="PAS"/>
</dbReference>
<dbReference type="PANTHER" id="PTHR41523">
    <property type="entry name" value="TWO-COMPONENT SYSTEM SENSOR PROTEIN"/>
    <property type="match status" value="1"/>
</dbReference>
<evidence type="ECO:0000256" key="8">
    <source>
        <dbReference type="ARBA" id="ARBA00023026"/>
    </source>
</evidence>
<dbReference type="AlphaFoldDB" id="A0A7C3QWH6"/>
<dbReference type="InterPro" id="IPR036890">
    <property type="entry name" value="HATPase_C_sf"/>
</dbReference>
<dbReference type="Pfam" id="PF02518">
    <property type="entry name" value="HATPase_c"/>
    <property type="match status" value="1"/>
</dbReference>
<gene>
    <name evidence="12" type="ORF">ENX03_05405</name>
</gene>
<dbReference type="Gene3D" id="3.30.450.20">
    <property type="entry name" value="PAS domain"/>
    <property type="match status" value="2"/>
</dbReference>
<keyword evidence="8" id="KW-0843">Virulence</keyword>
<dbReference type="SUPFAM" id="SSF55785">
    <property type="entry name" value="PYP-like sensor domain (PAS domain)"/>
    <property type="match status" value="2"/>
</dbReference>
<evidence type="ECO:0000256" key="5">
    <source>
        <dbReference type="ARBA" id="ARBA00022741"/>
    </source>
</evidence>
<dbReference type="GO" id="GO:0005524">
    <property type="term" value="F:ATP binding"/>
    <property type="evidence" value="ECO:0007669"/>
    <property type="project" value="UniProtKB-KW"/>
</dbReference>
<dbReference type="InterPro" id="IPR011495">
    <property type="entry name" value="Sig_transdc_His_kin_sub2_dim/P"/>
</dbReference>